<organism evidence="1 2">
    <name type="scientific">Streptomyces bluensis</name>
    <dbReference type="NCBI Taxonomy" id="33897"/>
    <lineage>
        <taxon>Bacteria</taxon>
        <taxon>Bacillati</taxon>
        <taxon>Actinomycetota</taxon>
        <taxon>Actinomycetes</taxon>
        <taxon>Kitasatosporales</taxon>
        <taxon>Streptomycetaceae</taxon>
        <taxon>Streptomyces</taxon>
    </lineage>
</organism>
<sequence length="82" mass="9397">MVVAVDDYFTGDEDFTAEIQQQVETITGWLADPAMDTERRFEVAQPKDLTQSEDLRRFMAEQELAQAQWDESLVVYITGHGL</sequence>
<accession>A0ABW6UXE3</accession>
<keyword evidence="2" id="KW-1185">Reference proteome</keyword>
<evidence type="ECO:0000313" key="2">
    <source>
        <dbReference type="Proteomes" id="UP001602058"/>
    </source>
</evidence>
<dbReference type="Proteomes" id="UP001602058">
    <property type="component" value="Unassembled WGS sequence"/>
</dbReference>
<evidence type="ECO:0000313" key="1">
    <source>
        <dbReference type="EMBL" id="MFF4527413.1"/>
    </source>
</evidence>
<proteinExistence type="predicted"/>
<reference evidence="1 2" key="1">
    <citation type="submission" date="2024-10" db="EMBL/GenBank/DDBJ databases">
        <title>The Natural Products Discovery Center: Release of the First 8490 Sequenced Strains for Exploring Actinobacteria Biosynthetic Diversity.</title>
        <authorList>
            <person name="Kalkreuter E."/>
            <person name="Kautsar S.A."/>
            <person name="Yang D."/>
            <person name="Bader C.D."/>
            <person name="Teijaro C.N."/>
            <person name="Fluegel L."/>
            <person name="Davis C.M."/>
            <person name="Simpson J.R."/>
            <person name="Lauterbach L."/>
            <person name="Steele A.D."/>
            <person name="Gui C."/>
            <person name="Meng S."/>
            <person name="Li G."/>
            <person name="Viehrig K."/>
            <person name="Ye F."/>
            <person name="Su P."/>
            <person name="Kiefer A.F."/>
            <person name="Nichols A."/>
            <person name="Cepeda A.J."/>
            <person name="Yan W."/>
            <person name="Fan B."/>
            <person name="Jiang Y."/>
            <person name="Adhikari A."/>
            <person name="Zheng C.-J."/>
            <person name="Schuster L."/>
            <person name="Cowan T.M."/>
            <person name="Smanski M.J."/>
            <person name="Chevrette M.G."/>
            <person name="De Carvalho L.P.S."/>
            <person name="Shen B."/>
        </authorList>
    </citation>
    <scope>NUCLEOTIDE SEQUENCE [LARGE SCALE GENOMIC DNA]</scope>
    <source>
        <strain evidence="1 2">NPDC001390</strain>
    </source>
</reference>
<gene>
    <name evidence="1" type="ORF">ACFY1D_39275</name>
</gene>
<name>A0ABW6UXE3_9ACTN</name>
<comment type="caution">
    <text evidence="1">The sequence shown here is derived from an EMBL/GenBank/DDBJ whole genome shotgun (WGS) entry which is preliminary data.</text>
</comment>
<protein>
    <submittedName>
        <fullName evidence="1">Uncharacterized protein</fullName>
    </submittedName>
</protein>
<dbReference type="RefSeq" id="WP_351087465.1">
    <property type="nucleotide sequence ID" value="NZ_JBEOZG010000052.1"/>
</dbReference>
<dbReference type="EMBL" id="JBIAWJ010000037">
    <property type="protein sequence ID" value="MFF4527413.1"/>
    <property type="molecule type" value="Genomic_DNA"/>
</dbReference>